<proteinExistence type="predicted"/>
<accession>H6X3Z6</accession>
<organism evidence="1 2">
    <name type="scientific">Klebsiella phage vB_KleM_RaK2</name>
    <dbReference type="NCBI Taxonomy" id="1147094"/>
    <lineage>
        <taxon>Viruses</taxon>
        <taxon>Duplodnaviria</taxon>
        <taxon>Heunggongvirae</taxon>
        <taxon>Uroviricota</taxon>
        <taxon>Caudoviricetes</taxon>
        <taxon>Alcyoneusvirus</taxon>
        <taxon>Alcyoneusvirus RaK2</taxon>
    </lineage>
</organism>
<dbReference type="Proteomes" id="UP000007524">
    <property type="component" value="Segment"/>
</dbReference>
<evidence type="ECO:0000313" key="2">
    <source>
        <dbReference type="Proteomes" id="UP000007524"/>
    </source>
</evidence>
<dbReference type="GeneID" id="14012777"/>
<dbReference type="KEGG" id="vg:14012777"/>
<reference evidence="1 2" key="1">
    <citation type="journal article" date="2012" name="J. Virol.">
        <title>Genome of Klebsiella sp.-Infecting Bacteriophage vB_KleM_RaK2.</title>
        <authorList>
            <person name="Simoliunas E."/>
            <person name="Kaliniene L."/>
            <person name="Truncaite L."/>
            <person name="Klausa V."/>
            <person name="Zajanckauskaite A."/>
            <person name="Meskys R."/>
        </authorList>
    </citation>
    <scope>NUCLEOTIDE SEQUENCE [LARGE SCALE GENOMIC DNA]</scope>
</reference>
<sequence>MVNEHLKELCSLWKSSDVRFEPVPKNKDNWHNSIVMGSCGFFLLPMVLKDKKIGIVVLYNDLIYYFLYEDEIQYVHNNMTHTYKRDTTHEELFQLSTLYDGVIQYENLIEVFNLYDSVMEVIER</sequence>
<protein>
    <submittedName>
        <fullName evidence="1">Uncharacterized protein</fullName>
    </submittedName>
</protein>
<gene>
    <name evidence="1" type="ORF">RaK2_00189</name>
</gene>
<name>H6X3Z6_9CAUD</name>
<dbReference type="RefSeq" id="YP_007007344.1">
    <property type="nucleotide sequence ID" value="NC_019526.1"/>
</dbReference>
<dbReference type="EMBL" id="JQ513383">
    <property type="protein sequence ID" value="AFA44462.1"/>
    <property type="molecule type" value="Genomic_DNA"/>
</dbReference>
<keyword evidence="2" id="KW-1185">Reference proteome</keyword>
<evidence type="ECO:0000313" key="1">
    <source>
        <dbReference type="EMBL" id="AFA44462.1"/>
    </source>
</evidence>